<dbReference type="SUPFAM" id="SSF46689">
    <property type="entry name" value="Homeodomain-like"/>
    <property type="match status" value="1"/>
</dbReference>
<dbReference type="EMBL" id="JABEMC010000016">
    <property type="protein sequence ID" value="NNG80387.1"/>
    <property type="molecule type" value="Genomic_DNA"/>
</dbReference>
<reference evidence="2 3" key="1">
    <citation type="submission" date="2020-05" db="EMBL/GenBank/DDBJ databases">
        <title>MicrobeNet Type strains.</title>
        <authorList>
            <person name="Nicholson A.C."/>
        </authorList>
    </citation>
    <scope>NUCLEOTIDE SEQUENCE [LARGE SCALE GENOMIC DNA]</scope>
    <source>
        <strain evidence="2 3">CCUG 46604</strain>
    </source>
</reference>
<gene>
    <name evidence="2" type="ORF">HLA91_13585</name>
</gene>
<dbReference type="InterPro" id="IPR009057">
    <property type="entry name" value="Homeodomain-like_sf"/>
</dbReference>
<proteinExistence type="predicted"/>
<dbReference type="RefSeq" id="WP_170275114.1">
    <property type="nucleotide sequence ID" value="NZ_BAAAKH010000012.1"/>
</dbReference>
<dbReference type="Proteomes" id="UP000549517">
    <property type="component" value="Unassembled WGS sequence"/>
</dbReference>
<feature type="domain" description="Insertion element IS150 protein InsJ-like helix-turn-helix" evidence="1">
    <location>
        <begin position="9"/>
        <end position="56"/>
    </location>
</feature>
<evidence type="ECO:0000313" key="2">
    <source>
        <dbReference type="EMBL" id="NNG80387.1"/>
    </source>
</evidence>
<evidence type="ECO:0000313" key="3">
    <source>
        <dbReference type="Proteomes" id="UP000549517"/>
    </source>
</evidence>
<organism evidence="2 3">
    <name type="scientific">Brevibacterium luteolum</name>
    <dbReference type="NCBI Taxonomy" id="199591"/>
    <lineage>
        <taxon>Bacteria</taxon>
        <taxon>Bacillati</taxon>
        <taxon>Actinomycetota</taxon>
        <taxon>Actinomycetes</taxon>
        <taxon>Micrococcales</taxon>
        <taxon>Brevibacteriaceae</taxon>
        <taxon>Brevibacterium</taxon>
    </lineage>
</organism>
<protein>
    <submittedName>
        <fullName evidence="2">Helix-turn-helix domain-containing protein</fullName>
    </submittedName>
</protein>
<dbReference type="AlphaFoldDB" id="A0A849ATX9"/>
<comment type="caution">
    <text evidence="2">The sequence shown here is derived from an EMBL/GenBank/DDBJ whole genome shotgun (WGS) entry which is preliminary data.</text>
</comment>
<name>A0A849ATX9_9MICO</name>
<accession>A0A849ATX9</accession>
<dbReference type="InterPro" id="IPR055247">
    <property type="entry name" value="InsJ-like_HTH"/>
</dbReference>
<evidence type="ECO:0000259" key="1">
    <source>
        <dbReference type="Pfam" id="PF13518"/>
    </source>
</evidence>
<sequence>MRNHKNLVIVRSVIDHGVSVAAAAKKFGVSRQWIYQLIARYQAFGPSGVQPRSTAPHSRPITTCEAVRERIINLRDELMATGSENGAGDC</sequence>
<dbReference type="Pfam" id="PF13518">
    <property type="entry name" value="HTH_28"/>
    <property type="match status" value="1"/>
</dbReference>